<evidence type="ECO:0000313" key="4">
    <source>
        <dbReference type="EMBL" id="KAF9472261.1"/>
    </source>
</evidence>
<reference evidence="4" key="1">
    <citation type="submission" date="2020-11" db="EMBL/GenBank/DDBJ databases">
        <authorList>
            <consortium name="DOE Joint Genome Institute"/>
            <person name="Ahrendt S."/>
            <person name="Riley R."/>
            <person name="Andreopoulos W."/>
            <person name="Labutti K."/>
            <person name="Pangilinan J."/>
            <person name="Ruiz-Duenas F.J."/>
            <person name="Barrasa J.M."/>
            <person name="Sanchez-Garcia M."/>
            <person name="Camarero S."/>
            <person name="Miyauchi S."/>
            <person name="Serrano A."/>
            <person name="Linde D."/>
            <person name="Babiker R."/>
            <person name="Drula E."/>
            <person name="Ayuso-Fernandez I."/>
            <person name="Pacheco R."/>
            <person name="Padilla G."/>
            <person name="Ferreira P."/>
            <person name="Barriuso J."/>
            <person name="Kellner H."/>
            <person name="Castanera R."/>
            <person name="Alfaro M."/>
            <person name="Ramirez L."/>
            <person name="Pisabarro A.G."/>
            <person name="Kuo A."/>
            <person name="Tritt A."/>
            <person name="Lipzen A."/>
            <person name="He G."/>
            <person name="Yan M."/>
            <person name="Ng V."/>
            <person name="Cullen D."/>
            <person name="Martin F."/>
            <person name="Rosso M.-N."/>
            <person name="Henrissat B."/>
            <person name="Hibbett D."/>
            <person name="Martinez A.T."/>
            <person name="Grigoriev I.V."/>
        </authorList>
    </citation>
    <scope>NUCLEOTIDE SEQUENCE</scope>
    <source>
        <strain evidence="4">CIRM-BRFM 674</strain>
    </source>
</reference>
<dbReference type="AlphaFoldDB" id="A0A9P5YQT6"/>
<organism evidence="4 5">
    <name type="scientific">Pholiota conissans</name>
    <dbReference type="NCBI Taxonomy" id="109636"/>
    <lineage>
        <taxon>Eukaryota</taxon>
        <taxon>Fungi</taxon>
        <taxon>Dikarya</taxon>
        <taxon>Basidiomycota</taxon>
        <taxon>Agaricomycotina</taxon>
        <taxon>Agaricomycetes</taxon>
        <taxon>Agaricomycetidae</taxon>
        <taxon>Agaricales</taxon>
        <taxon>Agaricineae</taxon>
        <taxon>Strophariaceae</taxon>
        <taxon>Pholiota</taxon>
    </lineage>
</organism>
<evidence type="ECO:0000256" key="1">
    <source>
        <dbReference type="ARBA" id="ARBA00022737"/>
    </source>
</evidence>
<keyword evidence="1" id="KW-0677">Repeat</keyword>
<name>A0A9P5YQT6_9AGAR</name>
<evidence type="ECO:0000256" key="2">
    <source>
        <dbReference type="SAM" id="MobiDB-lite"/>
    </source>
</evidence>
<dbReference type="PANTHER" id="PTHR10039">
    <property type="entry name" value="AMELOGENIN"/>
    <property type="match status" value="1"/>
</dbReference>
<feature type="domain" description="Nephrocystin 3-like N-terminal" evidence="3">
    <location>
        <begin position="45"/>
        <end position="196"/>
    </location>
</feature>
<comment type="caution">
    <text evidence="4">The sequence shown here is derived from an EMBL/GenBank/DDBJ whole genome shotgun (WGS) entry which is preliminary data.</text>
</comment>
<proteinExistence type="predicted"/>
<dbReference type="SUPFAM" id="SSF52540">
    <property type="entry name" value="P-loop containing nucleoside triphosphate hydrolases"/>
    <property type="match status" value="1"/>
</dbReference>
<evidence type="ECO:0000259" key="3">
    <source>
        <dbReference type="Pfam" id="PF24883"/>
    </source>
</evidence>
<dbReference type="Gene3D" id="3.40.50.300">
    <property type="entry name" value="P-loop containing nucleotide triphosphate hydrolases"/>
    <property type="match status" value="1"/>
</dbReference>
<dbReference type="Pfam" id="PF24883">
    <property type="entry name" value="NPHP3_N"/>
    <property type="match status" value="1"/>
</dbReference>
<dbReference type="Proteomes" id="UP000807469">
    <property type="component" value="Unassembled WGS sequence"/>
</dbReference>
<feature type="region of interest" description="Disordered" evidence="2">
    <location>
        <begin position="1"/>
        <end position="21"/>
    </location>
</feature>
<gene>
    <name evidence="4" type="ORF">BDN70DRAFT_777917</name>
</gene>
<accession>A0A9P5YQT6</accession>
<sequence length="320" mass="36185">LQAHVASGAFHNSTQRVDPPRCHPDTRVKILQDIYDWATQFGVDHTAWVMWLNGAAGAGKSAIMQSIAERLVALNAIIALASFFFCKGDPTRNTTAPLVATLAYQLMQSFPETTEAVLQVVHRNPLIFSQSVEFQLRELIIHPLQQLPSYLRQLFVVIIDGLDECIDRNLQVDLIKALGKISSNRDIPIVFLIASRREAQIVSEFRKRHFSSILQTIDLDRIQAADDIRGFLNAKFAEIKYTHPFCHLLPFEWPAPSVVNQLVAKASGQFIFGSVIINFILSPRRNPAQQLKIVCDLRLRDPSSEHPFAHLDSLYRYIFS</sequence>
<dbReference type="OrthoDB" id="4760524at2759"/>
<evidence type="ECO:0000313" key="5">
    <source>
        <dbReference type="Proteomes" id="UP000807469"/>
    </source>
</evidence>
<dbReference type="EMBL" id="MU155557">
    <property type="protein sequence ID" value="KAF9472261.1"/>
    <property type="molecule type" value="Genomic_DNA"/>
</dbReference>
<feature type="non-terminal residue" evidence="4">
    <location>
        <position position="320"/>
    </location>
</feature>
<dbReference type="InterPro" id="IPR056884">
    <property type="entry name" value="NPHP3-like_N"/>
</dbReference>
<feature type="non-terminal residue" evidence="4">
    <location>
        <position position="1"/>
    </location>
</feature>
<dbReference type="InterPro" id="IPR027417">
    <property type="entry name" value="P-loop_NTPase"/>
</dbReference>
<dbReference type="PANTHER" id="PTHR10039:SF14">
    <property type="entry name" value="NACHT DOMAIN-CONTAINING PROTEIN"/>
    <property type="match status" value="1"/>
</dbReference>
<keyword evidence="5" id="KW-1185">Reference proteome</keyword>
<protein>
    <recommendedName>
        <fullName evidence="3">Nephrocystin 3-like N-terminal domain-containing protein</fullName>
    </recommendedName>
</protein>